<accession>B7BFA1</accession>
<dbReference type="HOGENOM" id="CLU_3082814_0_0_10"/>
<protein>
    <submittedName>
        <fullName evidence="1">Uncharacterized protein</fullName>
    </submittedName>
</protein>
<reference evidence="1 2" key="1">
    <citation type="submission" date="2008-10" db="EMBL/GenBank/DDBJ databases">
        <title>Draft genome sequence of Parabacteroides johnsonii (DSM 18315).</title>
        <authorList>
            <person name="Sudarsanam P."/>
            <person name="Ley R."/>
            <person name="Guruge J."/>
            <person name="Turnbaugh P.J."/>
            <person name="Mahowald M."/>
            <person name="Liep D."/>
            <person name="Gordon J."/>
        </authorList>
    </citation>
    <scope>NUCLEOTIDE SEQUENCE [LARGE SCALE GENOMIC DNA]</scope>
    <source>
        <strain evidence="1 2">DSM 18315</strain>
    </source>
</reference>
<proteinExistence type="predicted"/>
<dbReference type="AlphaFoldDB" id="B7BFA1"/>
<gene>
    <name evidence="1" type="ORF">PRABACTJOHN_03729</name>
</gene>
<reference evidence="1 2" key="2">
    <citation type="submission" date="2008-10" db="EMBL/GenBank/DDBJ databases">
        <authorList>
            <person name="Fulton L."/>
            <person name="Clifton S."/>
            <person name="Fulton B."/>
            <person name="Xu J."/>
            <person name="Minx P."/>
            <person name="Pepin K.H."/>
            <person name="Johnson M."/>
            <person name="Bhonagiri V."/>
            <person name="Nash W.E."/>
            <person name="Mardis E.R."/>
            <person name="Wilson R.K."/>
        </authorList>
    </citation>
    <scope>NUCLEOTIDE SEQUENCE [LARGE SCALE GENOMIC DNA]</scope>
    <source>
        <strain evidence="1 2">DSM 18315</strain>
    </source>
</reference>
<dbReference type="Proteomes" id="UP000005510">
    <property type="component" value="Unassembled WGS sequence"/>
</dbReference>
<evidence type="ECO:0000313" key="1">
    <source>
        <dbReference type="EMBL" id="EEC94915.1"/>
    </source>
</evidence>
<comment type="caution">
    <text evidence="1">The sequence shown here is derived from an EMBL/GenBank/DDBJ whole genome shotgun (WGS) entry which is preliminary data.</text>
</comment>
<evidence type="ECO:0000313" key="2">
    <source>
        <dbReference type="Proteomes" id="UP000005510"/>
    </source>
</evidence>
<dbReference type="EMBL" id="ABYH01000381">
    <property type="protein sequence ID" value="EEC94915.1"/>
    <property type="molecule type" value="Genomic_DNA"/>
</dbReference>
<sequence length="52" mass="6136">MKKNEWFSTSGNSYGIITSSILQKFNITNIQQLFETIKQITNNKPHYLCKRK</sequence>
<organism evidence="1 2">
    <name type="scientific">Parabacteroides johnsonii DSM 18315</name>
    <dbReference type="NCBI Taxonomy" id="537006"/>
    <lineage>
        <taxon>Bacteria</taxon>
        <taxon>Pseudomonadati</taxon>
        <taxon>Bacteroidota</taxon>
        <taxon>Bacteroidia</taxon>
        <taxon>Bacteroidales</taxon>
        <taxon>Tannerellaceae</taxon>
        <taxon>Parabacteroides</taxon>
    </lineage>
</organism>
<name>B7BFA1_9BACT</name>